<dbReference type="Proteomes" id="UP000285897">
    <property type="component" value="Unassembled WGS sequence"/>
</dbReference>
<dbReference type="RefSeq" id="WP_118013045.1">
    <property type="nucleotide sequence ID" value="NZ_JBDGAC010000014.1"/>
</dbReference>
<dbReference type="SUPFAM" id="SSF52540">
    <property type="entry name" value="P-loop containing nucleoside triphosphate hydrolases"/>
    <property type="match status" value="2"/>
</dbReference>
<evidence type="ECO:0000313" key="4">
    <source>
        <dbReference type="EMBL" id="RHL48469.1"/>
    </source>
</evidence>
<dbReference type="InterPro" id="IPR003439">
    <property type="entry name" value="ABC_transporter-like_ATP-bd"/>
</dbReference>
<dbReference type="InterPro" id="IPR051309">
    <property type="entry name" value="ABCF_ATPase"/>
</dbReference>
<name>A0A415LIW7_9FIRM</name>
<dbReference type="Gene3D" id="3.40.50.300">
    <property type="entry name" value="P-loop containing nucleotide triphosphate hydrolases"/>
    <property type="match status" value="2"/>
</dbReference>
<keyword evidence="1" id="KW-0547">Nucleotide-binding</keyword>
<evidence type="ECO:0000256" key="2">
    <source>
        <dbReference type="ARBA" id="ARBA00022840"/>
    </source>
</evidence>
<feature type="domain" description="ABC transporter" evidence="3">
    <location>
        <begin position="317"/>
        <end position="514"/>
    </location>
</feature>
<accession>A0A415LIW7</accession>
<comment type="caution">
    <text evidence="4">The sequence shown here is derived from an EMBL/GenBank/DDBJ whole genome shotgun (WGS) entry which is preliminary data.</text>
</comment>
<dbReference type="EMBL" id="QROS01000004">
    <property type="protein sequence ID" value="RHL48469.1"/>
    <property type="molecule type" value="Genomic_DNA"/>
</dbReference>
<dbReference type="FunFam" id="3.40.50.300:FF:000011">
    <property type="entry name" value="Putative ABC transporter ATP-binding component"/>
    <property type="match status" value="1"/>
</dbReference>
<dbReference type="PROSITE" id="PS50893">
    <property type="entry name" value="ABC_TRANSPORTER_2"/>
    <property type="match status" value="2"/>
</dbReference>
<dbReference type="PROSITE" id="PS00211">
    <property type="entry name" value="ABC_TRANSPORTER_1"/>
    <property type="match status" value="2"/>
</dbReference>
<dbReference type="Pfam" id="PF12848">
    <property type="entry name" value="ABC_tran_Xtn"/>
    <property type="match status" value="1"/>
</dbReference>
<dbReference type="GO" id="GO:0005524">
    <property type="term" value="F:ATP binding"/>
    <property type="evidence" value="ECO:0007669"/>
    <property type="project" value="UniProtKB-KW"/>
</dbReference>
<evidence type="ECO:0000313" key="5">
    <source>
        <dbReference type="Proteomes" id="UP000285897"/>
    </source>
</evidence>
<dbReference type="PANTHER" id="PTHR42855">
    <property type="entry name" value="ABC TRANSPORTER ATP-BINDING SUBUNIT"/>
    <property type="match status" value="1"/>
</dbReference>
<proteinExistence type="predicted"/>
<dbReference type="GO" id="GO:0016887">
    <property type="term" value="F:ATP hydrolysis activity"/>
    <property type="evidence" value="ECO:0007669"/>
    <property type="project" value="InterPro"/>
</dbReference>
<dbReference type="Pfam" id="PF00005">
    <property type="entry name" value="ABC_tran"/>
    <property type="match status" value="2"/>
</dbReference>
<dbReference type="InterPro" id="IPR017871">
    <property type="entry name" value="ABC_transporter-like_CS"/>
</dbReference>
<evidence type="ECO:0000259" key="3">
    <source>
        <dbReference type="PROSITE" id="PS50893"/>
    </source>
</evidence>
<gene>
    <name evidence="4" type="ORF">DW021_07260</name>
</gene>
<dbReference type="AlphaFoldDB" id="A0A415LIW7"/>
<protein>
    <submittedName>
        <fullName evidence="4">ABC transporter ATP-binding protein</fullName>
    </submittedName>
</protein>
<reference evidence="4 5" key="1">
    <citation type="submission" date="2018-08" db="EMBL/GenBank/DDBJ databases">
        <title>A genome reference for cultivated species of the human gut microbiota.</title>
        <authorList>
            <person name="Zou Y."/>
            <person name="Xue W."/>
            <person name="Luo G."/>
        </authorList>
    </citation>
    <scope>NUCLEOTIDE SEQUENCE [LARGE SCALE GENOMIC DNA]</scope>
    <source>
        <strain evidence="4 5">AF37-6AC</strain>
    </source>
</reference>
<dbReference type="PANTHER" id="PTHR42855:SF2">
    <property type="entry name" value="DRUG RESISTANCE ABC TRANSPORTER,ATP-BINDING PROTEIN"/>
    <property type="match status" value="1"/>
</dbReference>
<keyword evidence="2 4" id="KW-0067">ATP-binding</keyword>
<organism evidence="4 5">
    <name type="scientific">Blautia obeum</name>
    <dbReference type="NCBI Taxonomy" id="40520"/>
    <lineage>
        <taxon>Bacteria</taxon>
        <taxon>Bacillati</taxon>
        <taxon>Bacillota</taxon>
        <taxon>Clostridia</taxon>
        <taxon>Lachnospirales</taxon>
        <taxon>Lachnospiraceae</taxon>
        <taxon>Blautia</taxon>
    </lineage>
</organism>
<evidence type="ECO:0000256" key="1">
    <source>
        <dbReference type="ARBA" id="ARBA00022741"/>
    </source>
</evidence>
<dbReference type="InterPro" id="IPR027417">
    <property type="entry name" value="P-loop_NTPase"/>
</dbReference>
<dbReference type="SMART" id="SM00382">
    <property type="entry name" value="AAA"/>
    <property type="match status" value="2"/>
</dbReference>
<dbReference type="InterPro" id="IPR003593">
    <property type="entry name" value="AAA+_ATPase"/>
</dbReference>
<dbReference type="InterPro" id="IPR032781">
    <property type="entry name" value="ABC_tran_Xtn"/>
</dbReference>
<sequence>MSLLEITNLSHSFSENVLYKNADFSLNKGEHVGIVGQNGTGKSTLIKLCTGQLLPDDGRVTWQSKTSIGYLDQYAEIDLKLDMKSFLKTAFSHLYDLEEKMNDLYENIQDGDFQNLNTAARYQEELERQDFYLIDTKVEQVATGLGLLTIGLDRPIAQMSGGQRAKVILAKLLLEKPDVLLLDEPTNFLDKEHVDWLSEYLCGLNNAFMVVSHDYAFLEKISNRICDIDNHKITKYYGTYSEFLKKKTALREDYIRQYSAQQKEIKKTEEFIRKNIAGRKSKMARGRQKQLDRMDKMEAIDQKEIIPFFHFREMPLTNTEHLNVKHLSVGYHYPVLSDINFTVNGGQKVVITGFNGIGKSTLLKTLVGQLSALNGSFSFSEQVKLRYFEQDLHWENEEKTPIQIVSDCYPSLTIKEVRKNLACCGIMGEHAMQAIGTLSGGEQAKVKICLLILTPCNFIIMDEPTNHLDIQAKQSLKIALKEFKGTVLLVSHEPDFYKEWVQKIINIENIIKKR</sequence>
<dbReference type="CDD" id="cd03221">
    <property type="entry name" value="ABCF_EF-3"/>
    <property type="match status" value="2"/>
</dbReference>
<feature type="domain" description="ABC transporter" evidence="3">
    <location>
        <begin position="4"/>
        <end position="255"/>
    </location>
</feature>